<feature type="region of interest" description="Disordered" evidence="9">
    <location>
        <begin position="1"/>
        <end position="32"/>
    </location>
</feature>
<evidence type="ECO:0000256" key="7">
    <source>
        <dbReference type="ARBA" id="ARBA00023242"/>
    </source>
</evidence>
<organism evidence="11 12">
    <name type="scientific">Penicillium argentinense</name>
    <dbReference type="NCBI Taxonomy" id="1131581"/>
    <lineage>
        <taxon>Eukaryota</taxon>
        <taxon>Fungi</taxon>
        <taxon>Dikarya</taxon>
        <taxon>Ascomycota</taxon>
        <taxon>Pezizomycotina</taxon>
        <taxon>Eurotiomycetes</taxon>
        <taxon>Eurotiomycetidae</taxon>
        <taxon>Eurotiales</taxon>
        <taxon>Aspergillaceae</taxon>
        <taxon>Penicillium</taxon>
    </lineage>
</organism>
<dbReference type="PROSITE" id="PS50250">
    <property type="entry name" value="PCI"/>
    <property type="match status" value="1"/>
</dbReference>
<reference evidence="11" key="1">
    <citation type="submission" date="2022-11" db="EMBL/GenBank/DDBJ databases">
        <authorList>
            <person name="Petersen C."/>
        </authorList>
    </citation>
    <scope>NUCLEOTIDE SEQUENCE</scope>
    <source>
        <strain evidence="11">IBT 30761</strain>
    </source>
</reference>
<evidence type="ECO:0000259" key="10">
    <source>
        <dbReference type="PROSITE" id="PS50250"/>
    </source>
</evidence>
<evidence type="ECO:0000256" key="4">
    <source>
        <dbReference type="ARBA" id="ARBA00011098"/>
    </source>
</evidence>
<feature type="compositionally biased region" description="Polar residues" evidence="9">
    <location>
        <begin position="8"/>
        <end position="19"/>
    </location>
</feature>
<evidence type="ECO:0000256" key="9">
    <source>
        <dbReference type="SAM" id="MobiDB-lite"/>
    </source>
</evidence>
<dbReference type="Proteomes" id="UP001149074">
    <property type="component" value="Unassembled WGS sequence"/>
</dbReference>
<dbReference type="AlphaFoldDB" id="A0A9W9JXR3"/>
<dbReference type="Pfam" id="PF01399">
    <property type="entry name" value="PCI"/>
    <property type="match status" value="1"/>
</dbReference>
<dbReference type="PANTHER" id="PTHR14145:SF2">
    <property type="entry name" value="COP9 SIGNALOSOME COMPLEX SUBUNIT 1"/>
    <property type="match status" value="1"/>
</dbReference>
<proteinExistence type="inferred from homology"/>
<dbReference type="InterPro" id="IPR000717">
    <property type="entry name" value="PCI_dom"/>
</dbReference>
<comment type="subcellular location">
    <subcellularLocation>
        <location evidence="2">Cytoplasm</location>
    </subcellularLocation>
    <subcellularLocation>
        <location evidence="1">Nucleus</location>
    </subcellularLocation>
</comment>
<dbReference type="RefSeq" id="XP_056470146.1">
    <property type="nucleotide sequence ID" value="XM_056622730.1"/>
</dbReference>
<dbReference type="EMBL" id="JAPQKI010000010">
    <property type="protein sequence ID" value="KAJ5085468.1"/>
    <property type="molecule type" value="Genomic_DNA"/>
</dbReference>
<evidence type="ECO:0000256" key="2">
    <source>
        <dbReference type="ARBA" id="ARBA00004496"/>
    </source>
</evidence>
<evidence type="ECO:0000256" key="3">
    <source>
        <dbReference type="ARBA" id="ARBA00008793"/>
    </source>
</evidence>
<name>A0A9W9JXR3_9EURO</name>
<comment type="similarity">
    <text evidence="3">Belongs to the CSN1 family.</text>
</comment>
<feature type="domain" description="PCI" evidence="10">
    <location>
        <begin position="234"/>
        <end position="415"/>
    </location>
</feature>
<evidence type="ECO:0000313" key="12">
    <source>
        <dbReference type="Proteomes" id="UP001149074"/>
    </source>
</evidence>
<protein>
    <recommendedName>
        <fullName evidence="8">COP9 signalosome complex subunit 1</fullName>
    </recommendedName>
</protein>
<keyword evidence="12" id="KW-1185">Reference proteome</keyword>
<dbReference type="GeneID" id="81361709"/>
<comment type="subunit">
    <text evidence="4">Component of the COP9 signalosome (CSN) complex.</text>
</comment>
<keyword evidence="5" id="KW-0963">Cytoplasm</keyword>
<feature type="compositionally biased region" description="Gly residues" evidence="9">
    <location>
        <begin position="470"/>
        <end position="483"/>
    </location>
</feature>
<comment type="caution">
    <text evidence="11">The sequence shown here is derived from an EMBL/GenBank/DDBJ whole genome shotgun (WGS) entry which is preliminary data.</text>
</comment>
<evidence type="ECO:0000256" key="1">
    <source>
        <dbReference type="ARBA" id="ARBA00004123"/>
    </source>
</evidence>
<feature type="region of interest" description="Disordered" evidence="9">
    <location>
        <begin position="454"/>
        <end position="483"/>
    </location>
</feature>
<accession>A0A9W9JXR3</accession>
<dbReference type="Gene3D" id="1.25.40.570">
    <property type="match status" value="1"/>
</dbReference>
<evidence type="ECO:0000256" key="5">
    <source>
        <dbReference type="ARBA" id="ARBA00022490"/>
    </source>
</evidence>
<dbReference type="GO" id="GO:0005737">
    <property type="term" value="C:cytoplasm"/>
    <property type="evidence" value="ECO:0007669"/>
    <property type="project" value="UniProtKB-SubCell"/>
</dbReference>
<dbReference type="SMART" id="SM00088">
    <property type="entry name" value="PINT"/>
    <property type="match status" value="1"/>
</dbReference>
<dbReference type="InterPro" id="IPR045135">
    <property type="entry name" value="Rpn7_N"/>
</dbReference>
<dbReference type="OrthoDB" id="422427at2759"/>
<dbReference type="GO" id="GO:0008180">
    <property type="term" value="C:COP9 signalosome"/>
    <property type="evidence" value="ECO:0007669"/>
    <property type="project" value="UniProtKB-KW"/>
</dbReference>
<dbReference type="PANTHER" id="PTHR14145">
    <property type="entry name" value="26S PROTESOME SUBUNIT 6"/>
    <property type="match status" value="1"/>
</dbReference>
<keyword evidence="6" id="KW-0736">Signalosome</keyword>
<evidence type="ECO:0000256" key="8">
    <source>
        <dbReference type="ARBA" id="ARBA00067814"/>
    </source>
</evidence>
<evidence type="ECO:0000256" key="6">
    <source>
        <dbReference type="ARBA" id="ARBA00022790"/>
    </source>
</evidence>
<dbReference type="Pfam" id="PF10602">
    <property type="entry name" value="RPN7"/>
    <property type="match status" value="1"/>
</dbReference>
<evidence type="ECO:0000313" key="11">
    <source>
        <dbReference type="EMBL" id="KAJ5085468.1"/>
    </source>
</evidence>
<gene>
    <name evidence="11" type="ORF">N7532_010239</name>
</gene>
<reference evidence="11" key="2">
    <citation type="journal article" date="2023" name="IMA Fungus">
        <title>Comparative genomic study of the Penicillium genus elucidates a diverse pangenome and 15 lateral gene transfer events.</title>
        <authorList>
            <person name="Petersen C."/>
            <person name="Sorensen T."/>
            <person name="Nielsen M.R."/>
            <person name="Sondergaard T.E."/>
            <person name="Sorensen J.L."/>
            <person name="Fitzpatrick D.A."/>
            <person name="Frisvad J.C."/>
            <person name="Nielsen K.L."/>
        </authorList>
    </citation>
    <scope>NUCLEOTIDE SEQUENCE</scope>
    <source>
        <strain evidence="11">IBT 30761</strain>
    </source>
</reference>
<dbReference type="InterPro" id="IPR019585">
    <property type="entry name" value="Rpn7/CSN1"/>
</dbReference>
<keyword evidence="7" id="KW-0539">Nucleus</keyword>
<sequence>MEYPPQEAFSSAPQGTTASFGEATPASVTKLDDPPKFDLESYIANYKGRTRFNRLYLIGITSTYLSVDALKAAISEAKSGKDVARYEKAVRALSEVAPGDHDATLDSAWVQQVQKGVKAEGDQLERELRGYKNNLIKESIRMGNEDMGNHYYETGDLVAASKAYSRMRDYCTTPNHIASMLFKLINVGVERGDWLSVTSNVQRLRNSQSKPEDLARNQAKISAALGLAQMHGGFFRDAATSFLSVKPTLGDTFNDIVTPNDIAVYGGLCAMASMDRTELQTKVLDNVEFRNFLELEPHIRHAIKFFINSKFRPLLDILDNYRTDYLLDIHLHRHVADLYEKIRIKAIQQYLVPFSVVILDTMAAIFSPEVVGGEAHPASLKSPFVKELVRLIQEKVLDARLDLEKGLLIVNEKDTRIEAQEKILKDVRKFNEEMHLQILRASVLQAGMELRAPNQESTARFGHVSAARRGLGGSQRGGPSGSK</sequence>
<dbReference type="FunFam" id="1.25.40.570:FF:000022">
    <property type="entry name" value="COP9 signalosome complex subunit 1"/>
    <property type="match status" value="1"/>
</dbReference>